<feature type="chain" id="PRO_5025482782" evidence="1">
    <location>
        <begin position="24"/>
        <end position="106"/>
    </location>
</feature>
<organism evidence="2">
    <name type="scientific">Symploca sp. SIO1C4</name>
    <dbReference type="NCBI Taxonomy" id="2607765"/>
    <lineage>
        <taxon>Bacteria</taxon>
        <taxon>Bacillati</taxon>
        <taxon>Cyanobacteriota</taxon>
        <taxon>Cyanophyceae</taxon>
        <taxon>Coleofasciculales</taxon>
        <taxon>Coleofasciculaceae</taxon>
        <taxon>Symploca</taxon>
    </lineage>
</organism>
<name>A0A6B3NN91_9CYAN</name>
<protein>
    <submittedName>
        <fullName evidence="2">Uncharacterized protein</fullName>
    </submittedName>
</protein>
<evidence type="ECO:0000256" key="1">
    <source>
        <dbReference type="SAM" id="SignalP"/>
    </source>
</evidence>
<comment type="caution">
    <text evidence="2">The sequence shown here is derived from an EMBL/GenBank/DDBJ whole genome shotgun (WGS) entry which is preliminary data.</text>
</comment>
<dbReference type="AlphaFoldDB" id="A0A6B3NN91"/>
<sequence length="106" mass="11692">MSKYTAFLMLLILSISIAFPASASVCRNYNGHQICILSIKRSAKNYWEYRAAISVDGVAQATKVYDCRQQQNLSSLSANRVKTQKGGTSVPLGDSESGKMICNFFK</sequence>
<accession>A0A6B3NN91</accession>
<feature type="signal peptide" evidence="1">
    <location>
        <begin position="1"/>
        <end position="23"/>
    </location>
</feature>
<proteinExistence type="predicted"/>
<evidence type="ECO:0000313" key="2">
    <source>
        <dbReference type="EMBL" id="NER31011.1"/>
    </source>
</evidence>
<gene>
    <name evidence="2" type="ORF">F6J89_26180</name>
</gene>
<reference evidence="2" key="1">
    <citation type="submission" date="2019-11" db="EMBL/GenBank/DDBJ databases">
        <title>Genomic insights into an expanded diversity of filamentous marine cyanobacteria reveals the extraordinary biosynthetic potential of Moorea and Okeania.</title>
        <authorList>
            <person name="Ferreira Leao T."/>
            <person name="Wang M."/>
            <person name="Moss N."/>
            <person name="Da Silva R."/>
            <person name="Sanders J."/>
            <person name="Nurk S."/>
            <person name="Gurevich A."/>
            <person name="Humphrey G."/>
            <person name="Reher R."/>
            <person name="Zhu Q."/>
            <person name="Belda-Ferre P."/>
            <person name="Glukhov E."/>
            <person name="Rex R."/>
            <person name="Dorrestein P.C."/>
            <person name="Knight R."/>
            <person name="Pevzner P."/>
            <person name="Gerwick W.H."/>
            <person name="Gerwick L."/>
        </authorList>
    </citation>
    <scope>NUCLEOTIDE SEQUENCE</scope>
    <source>
        <strain evidence="2">SIO1C4</strain>
    </source>
</reference>
<dbReference type="EMBL" id="JAAHFQ010000699">
    <property type="protein sequence ID" value="NER31011.1"/>
    <property type="molecule type" value="Genomic_DNA"/>
</dbReference>
<keyword evidence="1" id="KW-0732">Signal</keyword>